<dbReference type="PANTHER" id="PTHR35687">
    <property type="entry name" value="OS07G0516700 PROTEIN"/>
    <property type="match status" value="1"/>
</dbReference>
<sequence length="107" mass="12705">MSGLFCRSYYAYSKIDKEDPKEMQHRRAHFLIYKSLKKSDSLSQPTWLKVKISKLKIKIGRKLNKMRKSVLLIFSSTKVVAFKRFISQLRHLFKTRHAMVTLPPKFT</sequence>
<dbReference type="AlphaFoldDB" id="A0A6N2BAQ6"/>
<dbReference type="PANTHER" id="PTHR35687:SF1">
    <property type="entry name" value="OS07G0516700 PROTEIN"/>
    <property type="match status" value="1"/>
</dbReference>
<comment type="caution">
    <text evidence="1">The sequence shown here is derived from an EMBL/GenBank/DDBJ whole genome shotgun (WGS) entry which is preliminary data.</text>
</comment>
<organism evidence="1">
    <name type="scientific">Solanum chilense</name>
    <name type="common">Tomato</name>
    <name type="synonym">Lycopersicon chilense</name>
    <dbReference type="NCBI Taxonomy" id="4083"/>
    <lineage>
        <taxon>Eukaryota</taxon>
        <taxon>Viridiplantae</taxon>
        <taxon>Streptophyta</taxon>
        <taxon>Embryophyta</taxon>
        <taxon>Tracheophyta</taxon>
        <taxon>Spermatophyta</taxon>
        <taxon>Magnoliopsida</taxon>
        <taxon>eudicotyledons</taxon>
        <taxon>Gunneridae</taxon>
        <taxon>Pentapetalae</taxon>
        <taxon>asterids</taxon>
        <taxon>lamiids</taxon>
        <taxon>Solanales</taxon>
        <taxon>Solanaceae</taxon>
        <taxon>Solanoideae</taxon>
        <taxon>Solaneae</taxon>
        <taxon>Solanum</taxon>
        <taxon>Solanum subgen. Lycopersicon</taxon>
    </lineage>
</organism>
<dbReference type="EMBL" id="RXGB01004226">
    <property type="protein sequence ID" value="TMW90191.1"/>
    <property type="molecule type" value="Genomic_DNA"/>
</dbReference>
<name>A0A6N2BAQ6_SOLCI</name>
<evidence type="ECO:0000313" key="1">
    <source>
        <dbReference type="EMBL" id="TMW90191.1"/>
    </source>
</evidence>
<proteinExistence type="predicted"/>
<gene>
    <name evidence="1" type="ORF">EJD97_016094</name>
</gene>
<protein>
    <submittedName>
        <fullName evidence="1">Uncharacterized protein</fullName>
    </submittedName>
</protein>
<accession>A0A6N2BAQ6</accession>
<reference evidence="1" key="1">
    <citation type="submission" date="2019-05" db="EMBL/GenBank/DDBJ databases">
        <title>The de novo reference genome and transcriptome assemblies of the wild tomato species Solanum chilense.</title>
        <authorList>
            <person name="Stam R."/>
            <person name="Nosenko T."/>
            <person name="Hoerger A.C."/>
            <person name="Stephan W."/>
            <person name="Seidel M.A."/>
            <person name="Kuhn J.M.M."/>
            <person name="Haberer G."/>
            <person name="Tellier A."/>
        </authorList>
    </citation>
    <scope>NUCLEOTIDE SEQUENCE</scope>
    <source>
        <tissue evidence="1">Mature leaves</tissue>
    </source>
</reference>